<protein>
    <submittedName>
        <fullName evidence="1">Uncharacterized protein</fullName>
    </submittedName>
</protein>
<reference evidence="1" key="1">
    <citation type="submission" date="2022-07" db="EMBL/GenBank/DDBJ databases">
        <title>Genome Sequence of Phlebia brevispora.</title>
        <authorList>
            <person name="Buettner E."/>
        </authorList>
    </citation>
    <scope>NUCLEOTIDE SEQUENCE</scope>
    <source>
        <strain evidence="1">MPL23</strain>
    </source>
</reference>
<dbReference type="EMBL" id="JANHOG010000695">
    <property type="protein sequence ID" value="KAJ3552178.1"/>
    <property type="molecule type" value="Genomic_DNA"/>
</dbReference>
<gene>
    <name evidence="1" type="ORF">NM688_g4290</name>
</gene>
<dbReference type="Proteomes" id="UP001148662">
    <property type="component" value="Unassembled WGS sequence"/>
</dbReference>
<sequence>MMKSILALAALVAGAVAQRLSIASPTNGTTVPVGSPFLVRLHQDNAQGVLQQVSVTIALTPCYGPCGAPSTWPTGTVLYNGAFNPQYNSSLPAQVGLHEDFTFTLPEGWPRARTSWVLRTSRTLVVHAEFQREDAAEVTHPLKERERSPENSGWQSHGTGWDEVNGCIVSPVRASLLNISHGLLNGQLRLACSQFLTSLARLSSTDPRHVANMLSAQFSLRLSSVFVDTGNLLIFLVPRWQPLYVADITFSPRTGSSERVKPSPHGQDCQLQKREAYLSELESKETGGRPGADCLTFHGKKQCNDTVRYRRLLLPDEAEPIAVTRLSALSPLEAFHQLEPIADFSSENQPHITKSVPTSAALDILGSTQGHHKPSPYLMGSFQPWAHAGPTNGRGFLCEWDLCAAFPASRNPLLRSGRSVFSGRCTELRCEIHVVPMRRGPYLGGLAQIGPGISSSAISGVPLFQDTQNAQPACCHKMNPTIDAQFAETFCRLTKELHEVSEQLSGIIREEDDHHGGPEHCSGDDEPGANPQRKRRGETVVGTLREREKDITDRWKDELNNLLVFAGLFSAVVTAFTAISFGWLQQDSGDATNMLLAHISLQLANPSNPALPLQNVTSSFSPSPIAVPVNVLWILSLTLSLMSAFLAIAVQQWLRQLRLPADLPVRRAVQLLSLRYEGLQAWQVPGIISVLPLLLQIAVVLFLAGLLLFLRSLDPTITLAFAAVAAVGLLTFLVTTLVPLIDIRCPYKSPLVPTILIVLQWLTYPFALAVAGIGFPIVSAFHLYRKHSFLSRYGIYNRHHFDTSGLYQRLLEYVKSFGTHMYVNIGQFWILREYRHIFTLEEEETSGLESSSLVDVLLSIHSSSFSRVMQCLNDFNPQSWEKIFIRAVSRSLYGVVPSIAWDDVFSSILDPQMALYVRKWLSRRHHILGSRALHSRMSAEDGEVDWNEGSAALTVFHELDKGSGAVSERHAGRLLDACTNQRLSMASPLSDGDLIPACLVFDAIQNGHMFNEHDTLQLIDFASSCFILDQYYDWHPRTSGVIYIVLVSSTSALAAAITHPSLAAAAGRQLIVHLADFLGHSMIIDLLASMLREHCEDPWKRPDYMALPLLLQVLCKTLSVLAQKDVILQDATCSSVYIAGILRALCKSQQHEDLHEALEHLKEFEQIECAKCGEPSTPQTTISLLEMPTLVILPSYISAHHEAAMVAMPDPMFSPHLGHPFDQTYRAQTQYQMTSLNNTSACITDPFDPRRHGDAVAKPPSACIRVSQRSDSETSSCAASTVASSDTMVSPSIPWKSLHSDKESYVEESGPLHTPKIVCTDSDSDTIAGIFLASPRSLVDTQD</sequence>
<proteinExistence type="predicted"/>
<evidence type="ECO:0000313" key="1">
    <source>
        <dbReference type="EMBL" id="KAJ3552178.1"/>
    </source>
</evidence>
<comment type="caution">
    <text evidence="1">The sequence shown here is derived from an EMBL/GenBank/DDBJ whole genome shotgun (WGS) entry which is preliminary data.</text>
</comment>
<name>A0ACC1T3B8_9APHY</name>
<organism evidence="1 2">
    <name type="scientific">Phlebia brevispora</name>
    <dbReference type="NCBI Taxonomy" id="194682"/>
    <lineage>
        <taxon>Eukaryota</taxon>
        <taxon>Fungi</taxon>
        <taxon>Dikarya</taxon>
        <taxon>Basidiomycota</taxon>
        <taxon>Agaricomycotina</taxon>
        <taxon>Agaricomycetes</taxon>
        <taxon>Polyporales</taxon>
        <taxon>Meruliaceae</taxon>
        <taxon>Phlebia</taxon>
    </lineage>
</organism>
<keyword evidence="2" id="KW-1185">Reference proteome</keyword>
<accession>A0ACC1T3B8</accession>
<evidence type="ECO:0000313" key="2">
    <source>
        <dbReference type="Proteomes" id="UP001148662"/>
    </source>
</evidence>